<dbReference type="PROSITE" id="PS51755">
    <property type="entry name" value="OMPR_PHOB"/>
    <property type="match status" value="1"/>
</dbReference>
<dbReference type="Proteomes" id="UP000436047">
    <property type="component" value="Unassembled WGS sequence"/>
</dbReference>
<reference evidence="4 5" key="1">
    <citation type="submission" date="2019-08" db="EMBL/GenBank/DDBJ databases">
        <title>In-depth cultivation of the pig gut microbiome towards novel bacterial diversity and tailored functional studies.</title>
        <authorList>
            <person name="Wylensek D."/>
            <person name="Hitch T.C.A."/>
            <person name="Clavel T."/>
        </authorList>
    </citation>
    <scope>NUCLEOTIDE SEQUENCE [LARGE SCALE GENOMIC DNA]</scope>
    <source>
        <strain evidence="4 5">WCA-389-WT-23B</strain>
    </source>
</reference>
<dbReference type="Gene3D" id="1.10.10.10">
    <property type="entry name" value="Winged helix-like DNA-binding domain superfamily/Winged helix DNA-binding domain"/>
    <property type="match status" value="1"/>
</dbReference>
<name>A0A6N7WBX0_9FIRM</name>
<evidence type="ECO:0000256" key="1">
    <source>
        <dbReference type="ARBA" id="ARBA00023125"/>
    </source>
</evidence>
<dbReference type="Pfam" id="PF00486">
    <property type="entry name" value="Trans_reg_C"/>
    <property type="match status" value="1"/>
</dbReference>
<dbReference type="EMBL" id="VUMI01000001">
    <property type="protein sequence ID" value="MSS86968.1"/>
    <property type="molecule type" value="Genomic_DNA"/>
</dbReference>
<organism evidence="4 5">
    <name type="scientific">Eisenbergiella porci</name>
    <dbReference type="NCBI Taxonomy" id="2652274"/>
    <lineage>
        <taxon>Bacteria</taxon>
        <taxon>Bacillati</taxon>
        <taxon>Bacillota</taxon>
        <taxon>Clostridia</taxon>
        <taxon>Lachnospirales</taxon>
        <taxon>Lachnospiraceae</taxon>
        <taxon>Eisenbergiella</taxon>
    </lineage>
</organism>
<dbReference type="GO" id="GO:0006355">
    <property type="term" value="P:regulation of DNA-templated transcription"/>
    <property type="evidence" value="ECO:0007669"/>
    <property type="project" value="InterPro"/>
</dbReference>
<dbReference type="GO" id="GO:0003677">
    <property type="term" value="F:DNA binding"/>
    <property type="evidence" value="ECO:0007669"/>
    <property type="project" value="UniProtKB-UniRule"/>
</dbReference>
<feature type="DNA-binding region" description="OmpR/PhoB-type" evidence="2">
    <location>
        <begin position="1"/>
        <end position="33"/>
    </location>
</feature>
<comment type="caution">
    <text evidence="4">The sequence shown here is derived from an EMBL/GenBank/DDBJ whole genome shotgun (WGS) entry which is preliminary data.</text>
</comment>
<keyword evidence="1 2" id="KW-0238">DNA-binding</keyword>
<sequence length="33" mass="3652">MNVHVSNIRAKLRSAGAGDYISTVWETGFKLTE</sequence>
<evidence type="ECO:0000313" key="4">
    <source>
        <dbReference type="EMBL" id="MSS86968.1"/>
    </source>
</evidence>
<keyword evidence="5" id="KW-1185">Reference proteome</keyword>
<gene>
    <name evidence="4" type="ORF">FYJ45_00925</name>
</gene>
<protein>
    <recommendedName>
        <fullName evidence="3">OmpR/PhoB-type domain-containing protein</fullName>
    </recommendedName>
</protein>
<evidence type="ECO:0000313" key="5">
    <source>
        <dbReference type="Proteomes" id="UP000436047"/>
    </source>
</evidence>
<evidence type="ECO:0000259" key="3">
    <source>
        <dbReference type="PROSITE" id="PS51755"/>
    </source>
</evidence>
<dbReference type="GO" id="GO:0000160">
    <property type="term" value="P:phosphorelay signal transduction system"/>
    <property type="evidence" value="ECO:0007669"/>
    <property type="project" value="InterPro"/>
</dbReference>
<accession>A0A6N7WBX0</accession>
<feature type="domain" description="OmpR/PhoB-type" evidence="3">
    <location>
        <begin position="1"/>
        <end position="33"/>
    </location>
</feature>
<dbReference type="AlphaFoldDB" id="A0A6N7WBX0"/>
<dbReference type="SUPFAM" id="SSF46894">
    <property type="entry name" value="C-terminal effector domain of the bipartite response regulators"/>
    <property type="match status" value="1"/>
</dbReference>
<evidence type="ECO:0000256" key="2">
    <source>
        <dbReference type="PROSITE-ProRule" id="PRU01091"/>
    </source>
</evidence>
<proteinExistence type="predicted"/>
<dbReference type="InterPro" id="IPR016032">
    <property type="entry name" value="Sig_transdc_resp-reg_C-effctor"/>
</dbReference>
<dbReference type="InterPro" id="IPR036388">
    <property type="entry name" value="WH-like_DNA-bd_sf"/>
</dbReference>
<dbReference type="InterPro" id="IPR001867">
    <property type="entry name" value="OmpR/PhoB-type_DNA-bd"/>
</dbReference>